<dbReference type="NCBIfam" id="NF001266">
    <property type="entry name" value="PRK00228.1-1"/>
    <property type="match status" value="1"/>
</dbReference>
<protein>
    <recommendedName>
        <fullName evidence="2">UPF0301 protein RUE5091_02128</fullName>
    </recommendedName>
</protein>
<accession>A0A0P1IJV1</accession>
<sequence length="184" mass="19622">MDLTGKLLIAMPGMGDPRFDHSVVYICSHGEDGAMGLIVNKPSDLRIKTLLSQLNIACSIPVVGERLVHFGGPVEMSRGFVLHSADYDANLHSMQISDDFSMTATLDVLEDLASGQGPLNSMLALGYSGWGPDQLEDEIGMNGWLTTEATSKLVFDVPDDEKWEAALATLGVDPLSLSASAGRA</sequence>
<dbReference type="Pfam" id="PF02622">
    <property type="entry name" value="DUF179"/>
    <property type="match status" value="1"/>
</dbReference>
<keyword evidence="4" id="KW-1185">Reference proteome</keyword>
<proteinExistence type="inferred from homology"/>
<evidence type="ECO:0000313" key="4">
    <source>
        <dbReference type="Proteomes" id="UP000051260"/>
    </source>
</evidence>
<dbReference type="OrthoDB" id="9807486at2"/>
<dbReference type="AlphaFoldDB" id="A0A0P1IJV1"/>
<dbReference type="Gene3D" id="3.40.1740.10">
    <property type="entry name" value="VC0467-like"/>
    <property type="match status" value="1"/>
</dbReference>
<gene>
    <name evidence="3" type="ORF">RUE5091_02128</name>
</gene>
<comment type="similarity">
    <text evidence="1 2">Belongs to the UPF0301 (AlgH) family.</text>
</comment>
<dbReference type="GO" id="GO:0005829">
    <property type="term" value="C:cytosol"/>
    <property type="evidence" value="ECO:0007669"/>
    <property type="project" value="TreeGrafter"/>
</dbReference>
<dbReference type="PANTHER" id="PTHR30327:SF1">
    <property type="entry name" value="UPF0301 PROTEIN YQGE"/>
    <property type="match status" value="1"/>
</dbReference>
<evidence type="ECO:0000313" key="3">
    <source>
        <dbReference type="EMBL" id="CUK00415.1"/>
    </source>
</evidence>
<dbReference type="SUPFAM" id="SSF143456">
    <property type="entry name" value="VC0467-like"/>
    <property type="match status" value="1"/>
</dbReference>
<dbReference type="EMBL" id="CYUD01000006">
    <property type="protein sequence ID" value="CUK00415.1"/>
    <property type="molecule type" value="Genomic_DNA"/>
</dbReference>
<reference evidence="4" key="1">
    <citation type="submission" date="2015-09" db="EMBL/GenBank/DDBJ databases">
        <authorList>
            <person name="Rodrigo-Torres L."/>
            <person name="Arahal D.R."/>
        </authorList>
    </citation>
    <scope>NUCLEOTIDE SEQUENCE [LARGE SCALE GENOMIC DNA]</scope>
    <source>
        <strain evidence="4">CECT 5091</strain>
    </source>
</reference>
<dbReference type="Proteomes" id="UP000051260">
    <property type="component" value="Unassembled WGS sequence"/>
</dbReference>
<dbReference type="HAMAP" id="MF_00758">
    <property type="entry name" value="UPF0301"/>
    <property type="match status" value="1"/>
</dbReference>
<organism evidence="3 4">
    <name type="scientific">Ruegeria denitrificans</name>
    <dbReference type="NCBI Taxonomy" id="1715692"/>
    <lineage>
        <taxon>Bacteria</taxon>
        <taxon>Pseudomonadati</taxon>
        <taxon>Pseudomonadota</taxon>
        <taxon>Alphaproteobacteria</taxon>
        <taxon>Rhodobacterales</taxon>
        <taxon>Roseobacteraceae</taxon>
        <taxon>Ruegeria</taxon>
    </lineage>
</organism>
<dbReference type="STRING" id="1715692.RUE5091_02128"/>
<name>A0A0P1IJV1_9RHOB</name>
<dbReference type="PANTHER" id="PTHR30327">
    <property type="entry name" value="UNCHARACTERIZED PROTEIN YQGE"/>
    <property type="match status" value="1"/>
</dbReference>
<evidence type="ECO:0000256" key="2">
    <source>
        <dbReference type="HAMAP-Rule" id="MF_00758"/>
    </source>
</evidence>
<dbReference type="RefSeq" id="WP_058281858.1">
    <property type="nucleotide sequence ID" value="NZ_CYUD01000006.1"/>
</dbReference>
<dbReference type="InterPro" id="IPR003774">
    <property type="entry name" value="AlgH-like"/>
</dbReference>
<evidence type="ECO:0000256" key="1">
    <source>
        <dbReference type="ARBA" id="ARBA00009600"/>
    </source>
</evidence>